<keyword evidence="3 5" id="KW-0472">Membrane</keyword>
<protein>
    <recommendedName>
        <fullName evidence="6">Immunoglobulin domain-containing protein</fullName>
    </recommendedName>
</protein>
<keyword evidence="2 5" id="KW-0812">Transmembrane</keyword>
<dbReference type="EMBL" id="JBHFQA010000015">
    <property type="protein sequence ID" value="KAL2086333.1"/>
    <property type="molecule type" value="Genomic_DNA"/>
</dbReference>
<accession>A0ABD1JGP2</accession>
<evidence type="ECO:0000256" key="2">
    <source>
        <dbReference type="ARBA" id="ARBA00022692"/>
    </source>
</evidence>
<evidence type="ECO:0000256" key="3">
    <source>
        <dbReference type="ARBA" id="ARBA00023136"/>
    </source>
</evidence>
<feature type="region of interest" description="Disordered" evidence="4">
    <location>
        <begin position="384"/>
        <end position="439"/>
    </location>
</feature>
<feature type="region of interest" description="Disordered" evidence="4">
    <location>
        <begin position="642"/>
        <end position="671"/>
    </location>
</feature>
<name>A0ABD1JGP2_9TELE</name>
<gene>
    <name evidence="7" type="ORF">ACEWY4_017392</name>
</gene>
<dbReference type="Pfam" id="PF07686">
    <property type="entry name" value="V-set"/>
    <property type="match status" value="3"/>
</dbReference>
<dbReference type="InterPro" id="IPR003599">
    <property type="entry name" value="Ig_sub"/>
</dbReference>
<comment type="subcellular location">
    <subcellularLocation>
        <location evidence="1">Membrane</location>
    </subcellularLocation>
</comment>
<dbReference type="CDD" id="cd05716">
    <property type="entry name" value="IgV_pIgR_like"/>
    <property type="match status" value="1"/>
</dbReference>
<dbReference type="PANTHER" id="PTHR11860">
    <property type="entry name" value="POLYMERIC-IMMUNOGLOBULIN RECEPTOR"/>
    <property type="match status" value="1"/>
</dbReference>
<feature type="transmembrane region" description="Helical" evidence="5">
    <location>
        <begin position="447"/>
        <end position="468"/>
    </location>
</feature>
<keyword evidence="8" id="KW-1185">Reference proteome</keyword>
<dbReference type="GO" id="GO:0016020">
    <property type="term" value="C:membrane"/>
    <property type="evidence" value="ECO:0007669"/>
    <property type="project" value="UniProtKB-SubCell"/>
</dbReference>
<dbReference type="SMART" id="SM00409">
    <property type="entry name" value="IG"/>
    <property type="match status" value="3"/>
</dbReference>
<keyword evidence="5" id="KW-1133">Transmembrane helix</keyword>
<dbReference type="SUPFAM" id="SSF48726">
    <property type="entry name" value="Immunoglobulin"/>
    <property type="match status" value="3"/>
</dbReference>
<dbReference type="PANTHER" id="PTHR11860:SF118">
    <property type="entry name" value="CMRF35-LIKE MOLECULE 3-RELATED"/>
    <property type="match status" value="1"/>
</dbReference>
<feature type="domain" description="Immunoglobulin" evidence="6">
    <location>
        <begin position="270"/>
        <end position="371"/>
    </location>
</feature>
<dbReference type="InterPro" id="IPR036179">
    <property type="entry name" value="Ig-like_dom_sf"/>
</dbReference>
<dbReference type="InterPro" id="IPR013783">
    <property type="entry name" value="Ig-like_fold"/>
</dbReference>
<proteinExistence type="predicted"/>
<dbReference type="InterPro" id="IPR013106">
    <property type="entry name" value="Ig_V-set"/>
</dbReference>
<feature type="domain" description="Immunoglobulin" evidence="6">
    <location>
        <begin position="57"/>
        <end position="158"/>
    </location>
</feature>
<evidence type="ECO:0000256" key="4">
    <source>
        <dbReference type="SAM" id="MobiDB-lite"/>
    </source>
</evidence>
<evidence type="ECO:0000256" key="1">
    <source>
        <dbReference type="ARBA" id="ARBA00004370"/>
    </source>
</evidence>
<dbReference type="AlphaFoldDB" id="A0ABD1JGP2"/>
<evidence type="ECO:0000313" key="7">
    <source>
        <dbReference type="EMBL" id="KAL2086333.1"/>
    </source>
</evidence>
<organism evidence="7 8">
    <name type="scientific">Coilia grayii</name>
    <name type="common">Gray's grenadier anchovy</name>
    <dbReference type="NCBI Taxonomy" id="363190"/>
    <lineage>
        <taxon>Eukaryota</taxon>
        <taxon>Metazoa</taxon>
        <taxon>Chordata</taxon>
        <taxon>Craniata</taxon>
        <taxon>Vertebrata</taxon>
        <taxon>Euteleostomi</taxon>
        <taxon>Actinopterygii</taxon>
        <taxon>Neopterygii</taxon>
        <taxon>Teleostei</taxon>
        <taxon>Clupei</taxon>
        <taxon>Clupeiformes</taxon>
        <taxon>Clupeoidei</taxon>
        <taxon>Engraulidae</taxon>
        <taxon>Coilinae</taxon>
        <taxon>Coilia</taxon>
    </lineage>
</organism>
<dbReference type="InterPro" id="IPR050671">
    <property type="entry name" value="CD300_family_receptors"/>
</dbReference>
<evidence type="ECO:0000313" key="8">
    <source>
        <dbReference type="Proteomes" id="UP001591681"/>
    </source>
</evidence>
<evidence type="ECO:0000259" key="6">
    <source>
        <dbReference type="SMART" id="SM00409"/>
    </source>
</evidence>
<comment type="caution">
    <text evidence="7">The sequence shown here is derived from an EMBL/GenBank/DDBJ whole genome shotgun (WGS) entry which is preliminary data.</text>
</comment>
<sequence>MLPTQEHNSRTAQSGLPDVQMEHSIRAASCICDHSVTIDSVFSCVHTVSLLTGGGDAFTVTGHEGGAVIFKCDYNKALYDSNRKYLCKGSKAKCSSNIKADSTVTPVSGQKFSLYDNPSEGNFMVLITQLTAEDKGEYYCVVDKTDPKISTVIQLDVEGALIGEQDPAPMTYPNGGSSELSCAFPEPLQHRTHYLCHHQAMLTCSILTPSGTMKRKVQKISSGGKANWSVTLTQLSERDAGVYWCGAGEVNEADRSITLTKKIQIFVGDAFTVTGHEGGAVIITCKYKAASYNSNRKYLCKGSQTECPGNIKADSTVTPESGQKFSLYDNPSEGNFMVLITQLTAEDKGEYYFFIGLNILYGTTGTNTFIYDYYTELQVIRKEEPPSSSTSPCTTCSPHTTPSSSTSPCTTSSPHTTPSSSTSPCTTSSPGSLPSSYSTSSSTQQRAVVAVCVVLAAVALLLGVIFYMHRRKRTQGQQHNTHTHRHTHTHMHTHAFKHMIPLTTNTYEEIKVTGHLQPTDSGSTAPNTVYAMAQLPTILSGDPTCPSANSPTMPSDDHIYSTADLPTNPCDDGTYSLAKLPSGSSVEPIYSLAQLPTNPCDDPAYTTANLPTNPVDAGTYALAKLPVITCGEDTYSLVKLPTSPCDSSLPHPDRSIDDPTTGSSALPPKTP</sequence>
<reference evidence="7 8" key="1">
    <citation type="submission" date="2024-09" db="EMBL/GenBank/DDBJ databases">
        <title>A chromosome-level genome assembly of Gray's grenadier anchovy, Coilia grayii.</title>
        <authorList>
            <person name="Fu Z."/>
        </authorList>
    </citation>
    <scope>NUCLEOTIDE SEQUENCE [LARGE SCALE GENOMIC DNA]</scope>
    <source>
        <strain evidence="7">G4</strain>
        <tissue evidence="7">Muscle</tissue>
    </source>
</reference>
<feature type="compositionally biased region" description="Low complexity" evidence="4">
    <location>
        <begin position="386"/>
        <end position="439"/>
    </location>
</feature>
<dbReference type="Proteomes" id="UP001591681">
    <property type="component" value="Unassembled WGS sequence"/>
</dbReference>
<feature type="domain" description="Immunoglobulin" evidence="6">
    <location>
        <begin position="167"/>
        <end position="262"/>
    </location>
</feature>
<dbReference type="Gene3D" id="2.60.40.10">
    <property type="entry name" value="Immunoglobulins"/>
    <property type="match status" value="3"/>
</dbReference>
<evidence type="ECO:0000256" key="5">
    <source>
        <dbReference type="SAM" id="Phobius"/>
    </source>
</evidence>